<keyword evidence="1" id="KW-0812">Transmembrane</keyword>
<protein>
    <submittedName>
        <fullName evidence="2">Uncharacterized protein</fullName>
    </submittedName>
</protein>
<reference evidence="2 3" key="1">
    <citation type="submission" date="2020-10" db="EMBL/GenBank/DDBJ databases">
        <title>Sequencing the genomes of 1000 actinobacteria strains.</title>
        <authorList>
            <person name="Klenk H.-P."/>
        </authorList>
    </citation>
    <scope>NUCLEOTIDE SEQUENCE [LARGE SCALE GENOMIC DNA]</scope>
    <source>
        <strain evidence="2 3">DSM 43748</strain>
    </source>
</reference>
<name>A0ABR9KVD9_9ACTN</name>
<keyword evidence="1" id="KW-0472">Membrane</keyword>
<organism evidence="2 3">
    <name type="scientific">Nonomuraea africana</name>
    <dbReference type="NCBI Taxonomy" id="46171"/>
    <lineage>
        <taxon>Bacteria</taxon>
        <taxon>Bacillati</taxon>
        <taxon>Actinomycetota</taxon>
        <taxon>Actinomycetes</taxon>
        <taxon>Streptosporangiales</taxon>
        <taxon>Streptosporangiaceae</taxon>
        <taxon>Nonomuraea</taxon>
    </lineage>
</organism>
<evidence type="ECO:0000313" key="3">
    <source>
        <dbReference type="Proteomes" id="UP000661607"/>
    </source>
</evidence>
<keyword evidence="1" id="KW-1133">Transmembrane helix</keyword>
<accession>A0ABR9KVD9</accession>
<evidence type="ECO:0000256" key="1">
    <source>
        <dbReference type="SAM" id="Phobius"/>
    </source>
</evidence>
<feature type="transmembrane region" description="Helical" evidence="1">
    <location>
        <begin position="33"/>
        <end position="50"/>
    </location>
</feature>
<evidence type="ECO:0000313" key="2">
    <source>
        <dbReference type="EMBL" id="MBE1565987.1"/>
    </source>
</evidence>
<dbReference type="Proteomes" id="UP000661607">
    <property type="component" value="Unassembled WGS sequence"/>
</dbReference>
<comment type="caution">
    <text evidence="2">The sequence shown here is derived from an EMBL/GenBank/DDBJ whole genome shotgun (WGS) entry which is preliminary data.</text>
</comment>
<keyword evidence="3" id="KW-1185">Reference proteome</keyword>
<proteinExistence type="predicted"/>
<gene>
    <name evidence="2" type="ORF">H4W81_008766</name>
</gene>
<dbReference type="EMBL" id="JADBEF010000001">
    <property type="protein sequence ID" value="MBE1565987.1"/>
    <property type="molecule type" value="Genomic_DNA"/>
</dbReference>
<sequence length="69" mass="7054">MLGLTVLVAAGPLGLVGPDMGLAAEIRPVWHVPSLTALAVGAMISYLYAVRRSLSLPLSASPLCRPTAA</sequence>